<gene>
    <name evidence="1" type="ORF">CGL51_12900</name>
    <name evidence="2" type="ORF">CGL52_00280</name>
</gene>
<reference evidence="3 4" key="1">
    <citation type="submission" date="2017-07" db="EMBL/GenBank/DDBJ databases">
        <title>Draft genome sequence of aerobic hyperthermophilic archaea, Pyrobaculum aerophilum YKB31 and YKB32.</title>
        <authorList>
            <person name="Mochizuki T."/>
            <person name="Berliner A.J."/>
            <person name="Yoshida-Takashima Y."/>
            <person name="Takaki Y."/>
            <person name="Nunoura T."/>
            <person name="Takai K."/>
        </authorList>
    </citation>
    <scope>NUCLEOTIDE SEQUENCE [LARGE SCALE GENOMIC DNA]</scope>
    <source>
        <strain evidence="1 4">YKB31</strain>
        <strain evidence="2 3">YKB32</strain>
    </source>
</reference>
<dbReference type="OrthoDB" id="28179at2157"/>
<dbReference type="EMBL" id="NMUF01000001">
    <property type="protein sequence ID" value="RFB00339.1"/>
    <property type="molecule type" value="Genomic_DNA"/>
</dbReference>
<dbReference type="Pfam" id="PF03745">
    <property type="entry name" value="DUF309"/>
    <property type="match status" value="1"/>
</dbReference>
<dbReference type="AlphaFoldDB" id="A0A371R730"/>
<evidence type="ECO:0008006" key="5">
    <source>
        <dbReference type="Google" id="ProtNLM"/>
    </source>
</evidence>
<evidence type="ECO:0000313" key="4">
    <source>
        <dbReference type="Proteomes" id="UP000257123"/>
    </source>
</evidence>
<dbReference type="InterPro" id="IPR005500">
    <property type="entry name" value="DUF309"/>
</dbReference>
<dbReference type="InterPro" id="IPR023203">
    <property type="entry name" value="TTHA0068_sf"/>
</dbReference>
<evidence type="ECO:0000313" key="1">
    <source>
        <dbReference type="EMBL" id="RFA93476.1"/>
    </source>
</evidence>
<dbReference type="EMBL" id="NMUE01000062">
    <property type="protein sequence ID" value="RFA93476.1"/>
    <property type="molecule type" value="Genomic_DNA"/>
</dbReference>
<dbReference type="Proteomes" id="UP000257123">
    <property type="component" value="Unassembled WGS sequence"/>
</dbReference>
<evidence type="ECO:0000313" key="2">
    <source>
        <dbReference type="EMBL" id="RFB00339.1"/>
    </source>
</evidence>
<dbReference type="SUPFAM" id="SSF140663">
    <property type="entry name" value="TTHA0068-like"/>
    <property type="match status" value="1"/>
</dbReference>
<dbReference type="Proteomes" id="UP000256877">
    <property type="component" value="Unassembled WGS sequence"/>
</dbReference>
<dbReference type="RefSeq" id="WP_116421999.1">
    <property type="nucleotide sequence ID" value="NZ_NMUE01000062.1"/>
</dbReference>
<name>A0A371R730_9CREN</name>
<protein>
    <recommendedName>
        <fullName evidence="5">DUF309 domain-containing protein</fullName>
    </recommendedName>
</protein>
<proteinExistence type="predicted"/>
<accession>A0A371R730</accession>
<evidence type="ECO:0000313" key="3">
    <source>
        <dbReference type="Proteomes" id="UP000256877"/>
    </source>
</evidence>
<dbReference type="Gene3D" id="1.10.3450.10">
    <property type="entry name" value="TTHA0068-like"/>
    <property type="match status" value="1"/>
</dbReference>
<sequence>MRYLLIVENPGYTPAHREELMKKVRALLPVISVRVAGPHVEVDVKTEDLERAKEVVERIVGGRVMDVVDITFEKVGGGVRRYVDLFNAERFWEAHNALEDLWRESRNPTLQGLILLAASFVKLQEGSPEKFERLMKEALALMQEDIDCVKIREVKEKAEKALVEKKPFKITCL</sequence>
<comment type="caution">
    <text evidence="2">The sequence shown here is derived from an EMBL/GenBank/DDBJ whole genome shotgun (WGS) entry which is preliminary data.</text>
</comment>
<organism evidence="2 3">
    <name type="scientific">Pyrobaculum aerophilum</name>
    <dbReference type="NCBI Taxonomy" id="13773"/>
    <lineage>
        <taxon>Archaea</taxon>
        <taxon>Thermoproteota</taxon>
        <taxon>Thermoprotei</taxon>
        <taxon>Thermoproteales</taxon>
        <taxon>Thermoproteaceae</taxon>
        <taxon>Pyrobaculum</taxon>
    </lineage>
</organism>